<dbReference type="InterPro" id="IPR005467">
    <property type="entry name" value="His_kinase_dom"/>
</dbReference>
<evidence type="ECO:0000256" key="8">
    <source>
        <dbReference type="ARBA" id="ARBA00022840"/>
    </source>
</evidence>
<name>A0ABW5CJX9_9HYPH</name>
<accession>A0ABW5CJX9</accession>
<evidence type="ECO:0000313" key="11">
    <source>
        <dbReference type="EMBL" id="MFD2237529.1"/>
    </source>
</evidence>
<dbReference type="Pfam" id="PF25323">
    <property type="entry name" value="6TM_PilS"/>
    <property type="match status" value="1"/>
</dbReference>
<proteinExistence type="predicted"/>
<evidence type="ECO:0000256" key="3">
    <source>
        <dbReference type="ARBA" id="ARBA00012438"/>
    </source>
</evidence>
<keyword evidence="9" id="KW-0472">Membrane</keyword>
<dbReference type="Proteomes" id="UP001597371">
    <property type="component" value="Unassembled WGS sequence"/>
</dbReference>
<comment type="caution">
    <text evidence="11">The sequence shown here is derived from an EMBL/GenBank/DDBJ whole genome shotgun (WGS) entry which is preliminary data.</text>
</comment>
<evidence type="ECO:0000256" key="9">
    <source>
        <dbReference type="SAM" id="Phobius"/>
    </source>
</evidence>
<dbReference type="CDD" id="cd00082">
    <property type="entry name" value="HisKA"/>
    <property type="match status" value="1"/>
</dbReference>
<dbReference type="InterPro" id="IPR036890">
    <property type="entry name" value="HATPase_C_sf"/>
</dbReference>
<dbReference type="CDD" id="cd00075">
    <property type="entry name" value="HATPase"/>
    <property type="match status" value="1"/>
</dbReference>
<keyword evidence="4" id="KW-1003">Cell membrane</keyword>
<dbReference type="InterPro" id="IPR003661">
    <property type="entry name" value="HisK_dim/P_dom"/>
</dbReference>
<organism evidence="11 12">
    <name type="scientific">Aureimonas populi</name>
    <dbReference type="NCBI Taxonomy" id="1701758"/>
    <lineage>
        <taxon>Bacteria</taxon>
        <taxon>Pseudomonadati</taxon>
        <taxon>Pseudomonadota</taxon>
        <taxon>Alphaproteobacteria</taxon>
        <taxon>Hyphomicrobiales</taxon>
        <taxon>Aurantimonadaceae</taxon>
        <taxon>Aureimonas</taxon>
    </lineage>
</organism>
<feature type="domain" description="Histidine kinase" evidence="10">
    <location>
        <begin position="223"/>
        <end position="430"/>
    </location>
</feature>
<evidence type="ECO:0000256" key="7">
    <source>
        <dbReference type="ARBA" id="ARBA00022777"/>
    </source>
</evidence>
<comment type="catalytic activity">
    <reaction evidence="1">
        <text>ATP + protein L-histidine = ADP + protein N-phospho-L-histidine.</text>
        <dbReference type="EC" id="2.7.13.3"/>
    </reaction>
</comment>
<evidence type="ECO:0000256" key="2">
    <source>
        <dbReference type="ARBA" id="ARBA00004651"/>
    </source>
</evidence>
<feature type="transmembrane region" description="Helical" evidence="9">
    <location>
        <begin position="111"/>
        <end position="128"/>
    </location>
</feature>
<dbReference type="InterPro" id="IPR003594">
    <property type="entry name" value="HATPase_dom"/>
</dbReference>
<feature type="transmembrane region" description="Helical" evidence="9">
    <location>
        <begin position="58"/>
        <end position="75"/>
    </location>
</feature>
<dbReference type="Pfam" id="PF02518">
    <property type="entry name" value="HATPase_c"/>
    <property type="match status" value="1"/>
</dbReference>
<dbReference type="PANTHER" id="PTHR44936">
    <property type="entry name" value="SENSOR PROTEIN CREC"/>
    <property type="match status" value="1"/>
</dbReference>
<evidence type="ECO:0000256" key="4">
    <source>
        <dbReference type="ARBA" id="ARBA00022475"/>
    </source>
</evidence>
<keyword evidence="9" id="KW-0812">Transmembrane</keyword>
<evidence type="ECO:0000256" key="1">
    <source>
        <dbReference type="ARBA" id="ARBA00000085"/>
    </source>
</evidence>
<dbReference type="GO" id="GO:0005524">
    <property type="term" value="F:ATP binding"/>
    <property type="evidence" value="ECO:0007669"/>
    <property type="project" value="UniProtKB-KW"/>
</dbReference>
<keyword evidence="9" id="KW-1133">Transmembrane helix</keyword>
<comment type="subcellular location">
    <subcellularLocation>
        <location evidence="2">Cell membrane</location>
        <topology evidence="2">Multi-pass membrane protein</topology>
    </subcellularLocation>
</comment>
<dbReference type="Gene3D" id="3.30.565.10">
    <property type="entry name" value="Histidine kinase-like ATPase, C-terminal domain"/>
    <property type="match status" value="1"/>
</dbReference>
<dbReference type="RefSeq" id="WP_245195598.1">
    <property type="nucleotide sequence ID" value="NZ_CP072611.1"/>
</dbReference>
<dbReference type="EMBL" id="JBHUIJ010000009">
    <property type="protein sequence ID" value="MFD2237529.1"/>
    <property type="molecule type" value="Genomic_DNA"/>
</dbReference>
<feature type="transmembrane region" description="Helical" evidence="9">
    <location>
        <begin position="31"/>
        <end position="52"/>
    </location>
</feature>
<dbReference type="InterPro" id="IPR050980">
    <property type="entry name" value="2C_sensor_his_kinase"/>
</dbReference>
<gene>
    <name evidence="11" type="ORF">ACFSKQ_08630</name>
</gene>
<keyword evidence="5" id="KW-0808">Transferase</keyword>
<feature type="transmembrane region" description="Helical" evidence="9">
    <location>
        <begin position="165"/>
        <end position="187"/>
    </location>
</feature>
<sequence length="439" mass="47345">MSGPREHAAGGFLASQDDPTGRRNLRLLVHLRWIAVAGQVASIAAVVLLFGAELPWRWMAFVVVALVALNLLSLLRLRLDRPVRNAELFASLLLDVGALTMQLYLSGGAGNPFAFLYLLQVALGAVMLDVRSTMILFLTTVLCFVALSVAHVPLDMLETAVSSSITLQTVGLVICFAINAGLIVFFVTRVAANIRERDARLSDLRQRAAEEDHIVRMGLLASGAAHELGTPLSTVAIILGDWRRMPFVKETPGLLGEIETMQAEVQRCKSIVSGILLSAGEARGESAQETTIAEFFDGLVEEWAERHPGVDLDYSRRVEGDIAIVLDSTLRQAIANILDNAFEVSPGRIGLDVSRAGGTLKVRTQDEGPGFDPAILKSLGRPYQSTKERPGRGLGLFFAINTLRKLGGNVEAVNGREGGAAVTLLLPLEPLMIAPETLR</sequence>
<feature type="transmembrane region" description="Helical" evidence="9">
    <location>
        <begin position="135"/>
        <end position="153"/>
    </location>
</feature>
<keyword evidence="6" id="KW-0547">Nucleotide-binding</keyword>
<evidence type="ECO:0000256" key="5">
    <source>
        <dbReference type="ARBA" id="ARBA00022679"/>
    </source>
</evidence>
<evidence type="ECO:0000313" key="12">
    <source>
        <dbReference type="Proteomes" id="UP001597371"/>
    </source>
</evidence>
<dbReference type="SUPFAM" id="SSF55874">
    <property type="entry name" value="ATPase domain of HSP90 chaperone/DNA topoisomerase II/histidine kinase"/>
    <property type="match status" value="1"/>
</dbReference>
<dbReference type="InterPro" id="IPR036097">
    <property type="entry name" value="HisK_dim/P_sf"/>
</dbReference>
<dbReference type="Gene3D" id="1.10.287.130">
    <property type="match status" value="1"/>
</dbReference>
<keyword evidence="8 11" id="KW-0067">ATP-binding</keyword>
<dbReference type="SMART" id="SM00387">
    <property type="entry name" value="HATPase_c"/>
    <property type="match status" value="1"/>
</dbReference>
<evidence type="ECO:0000259" key="10">
    <source>
        <dbReference type="PROSITE" id="PS50109"/>
    </source>
</evidence>
<keyword evidence="7" id="KW-0418">Kinase</keyword>
<protein>
    <recommendedName>
        <fullName evidence="3">histidine kinase</fullName>
        <ecNumber evidence="3">2.7.13.3</ecNumber>
    </recommendedName>
</protein>
<dbReference type="EC" id="2.7.13.3" evidence="3"/>
<dbReference type="SUPFAM" id="SSF47384">
    <property type="entry name" value="Homodimeric domain of signal transducing histidine kinase"/>
    <property type="match status" value="1"/>
</dbReference>
<evidence type="ECO:0000256" key="6">
    <source>
        <dbReference type="ARBA" id="ARBA00022741"/>
    </source>
</evidence>
<dbReference type="PANTHER" id="PTHR44936:SF10">
    <property type="entry name" value="SENSOR PROTEIN RSTB"/>
    <property type="match status" value="1"/>
</dbReference>
<reference evidence="12" key="1">
    <citation type="journal article" date="2019" name="Int. J. Syst. Evol. Microbiol.">
        <title>The Global Catalogue of Microorganisms (GCM) 10K type strain sequencing project: providing services to taxonomists for standard genome sequencing and annotation.</title>
        <authorList>
            <consortium name="The Broad Institute Genomics Platform"/>
            <consortium name="The Broad Institute Genome Sequencing Center for Infectious Disease"/>
            <person name="Wu L."/>
            <person name="Ma J."/>
        </authorList>
    </citation>
    <scope>NUCLEOTIDE SEQUENCE [LARGE SCALE GENOMIC DNA]</scope>
    <source>
        <strain evidence="12">ZS-35-S2</strain>
    </source>
</reference>
<feature type="transmembrane region" description="Helical" evidence="9">
    <location>
        <begin position="87"/>
        <end position="105"/>
    </location>
</feature>
<keyword evidence="12" id="KW-1185">Reference proteome</keyword>
<dbReference type="PROSITE" id="PS50109">
    <property type="entry name" value="HIS_KIN"/>
    <property type="match status" value="1"/>
</dbReference>